<dbReference type="Pfam" id="PF12867">
    <property type="entry name" value="DinB_2"/>
    <property type="match status" value="1"/>
</dbReference>
<dbReference type="Proteomes" id="UP000606991">
    <property type="component" value="Unassembled WGS sequence"/>
</dbReference>
<dbReference type="AlphaFoldDB" id="A0A2W5Z7J9"/>
<evidence type="ECO:0000313" key="4">
    <source>
        <dbReference type="Proteomes" id="UP000248724"/>
    </source>
</evidence>
<dbReference type="EMBL" id="JAEKNS010000080">
    <property type="protein sequence ID" value="MBJ7594762.1"/>
    <property type="molecule type" value="Genomic_DNA"/>
</dbReference>
<dbReference type="InterPro" id="IPR034660">
    <property type="entry name" value="DinB/YfiT-like"/>
</dbReference>
<evidence type="ECO:0000313" key="5">
    <source>
        <dbReference type="Proteomes" id="UP000606991"/>
    </source>
</evidence>
<reference evidence="2 5" key="3">
    <citation type="submission" date="2020-10" db="EMBL/GenBank/DDBJ databases">
        <title>Ca. Dormibacterota MAGs.</title>
        <authorList>
            <person name="Montgomery K."/>
        </authorList>
    </citation>
    <scope>NUCLEOTIDE SEQUENCE [LARGE SCALE GENOMIC DNA]</scope>
    <source>
        <strain evidence="2">SC8812_S17_18</strain>
    </source>
</reference>
<evidence type="ECO:0000313" key="2">
    <source>
        <dbReference type="EMBL" id="MBJ7594762.1"/>
    </source>
</evidence>
<dbReference type="Proteomes" id="UP000248724">
    <property type="component" value="Unassembled WGS sequence"/>
</dbReference>
<sequence length="176" mass="19422">MSTTAQGFTNRLDAVEERLRAHAARDFPTEALTAPDPLTGERWEAGQVWAHVAEFIPYWLGEAGLVVEHRGDQPVPFGRTKSDRVRIAAIERDRSTDQGRLWRRTAGDIASLRAFLDGLGDSAWSARGFHPTLGTMDLSQIIEEFLVGHVEQHAGQLDQLLPPRGDPGHDHAVAAE</sequence>
<dbReference type="InterPro" id="IPR024775">
    <property type="entry name" value="DinB-like"/>
</dbReference>
<protein>
    <recommendedName>
        <fullName evidence="1">DinB-like domain-containing protein</fullName>
    </recommendedName>
</protein>
<reference evidence="3 4" key="1">
    <citation type="journal article" date="2017" name="Nature">
        <title>Atmospheric trace gases support primary production in Antarctic desert surface soil.</title>
        <authorList>
            <person name="Ji M."/>
            <person name="Greening C."/>
            <person name="Vanwonterghem I."/>
            <person name="Carere C.R."/>
            <person name="Bay S.K."/>
            <person name="Steen J.A."/>
            <person name="Montgomery K."/>
            <person name="Lines T."/>
            <person name="Beardall J."/>
            <person name="van Dorst J."/>
            <person name="Snape I."/>
            <person name="Stott M.B."/>
            <person name="Hugenholtz P."/>
            <person name="Ferrari B.C."/>
        </authorList>
    </citation>
    <scope>NUCLEOTIDE SEQUENCE [LARGE SCALE GENOMIC DNA]</scope>
    <source>
        <strain evidence="3">RRmetagenome_bin12</strain>
    </source>
</reference>
<dbReference type="Gene3D" id="1.20.120.450">
    <property type="entry name" value="dinb family like domain"/>
    <property type="match status" value="1"/>
</dbReference>
<feature type="domain" description="DinB-like" evidence="1">
    <location>
        <begin position="12"/>
        <end position="157"/>
    </location>
</feature>
<reference evidence="3" key="2">
    <citation type="submission" date="2018-05" db="EMBL/GenBank/DDBJ databases">
        <authorList>
            <person name="Ferrari B."/>
        </authorList>
    </citation>
    <scope>NUCLEOTIDE SEQUENCE</scope>
    <source>
        <strain evidence="3">RRmetagenome_bin12</strain>
    </source>
</reference>
<name>A0A2W5Z7J9_9BACT</name>
<accession>A0A2W5Z7J9</accession>
<accession>A0A934JTK7</accession>
<dbReference type="SUPFAM" id="SSF109854">
    <property type="entry name" value="DinB/YfiT-like putative metalloenzymes"/>
    <property type="match status" value="1"/>
</dbReference>
<dbReference type="RefSeq" id="WP_337311244.1">
    <property type="nucleotide sequence ID" value="NZ_JAEKNS010000080.1"/>
</dbReference>
<organism evidence="3 4">
    <name type="scientific">Candidatus Aeolococcus gillhamiae</name>
    <dbReference type="NCBI Taxonomy" id="3127015"/>
    <lineage>
        <taxon>Bacteria</taxon>
        <taxon>Bacillati</taxon>
        <taxon>Candidatus Dormiibacterota</taxon>
        <taxon>Candidatus Dormibacteria</taxon>
        <taxon>Candidatus Aeolococcales</taxon>
        <taxon>Candidatus Aeolococcaceae</taxon>
        <taxon>Candidatus Aeolococcus</taxon>
    </lineage>
</organism>
<evidence type="ECO:0000259" key="1">
    <source>
        <dbReference type="Pfam" id="PF12867"/>
    </source>
</evidence>
<comment type="caution">
    <text evidence="3">The sequence shown here is derived from an EMBL/GenBank/DDBJ whole genome shotgun (WGS) entry which is preliminary data.</text>
</comment>
<dbReference type="EMBL" id="QHBU01000116">
    <property type="protein sequence ID" value="PZR81329.1"/>
    <property type="molecule type" value="Genomic_DNA"/>
</dbReference>
<gene>
    <name evidence="3" type="ORF">DLM65_06065</name>
    <name evidence="2" type="ORF">JF886_07855</name>
</gene>
<evidence type="ECO:0000313" key="3">
    <source>
        <dbReference type="EMBL" id="PZR81329.1"/>
    </source>
</evidence>
<proteinExistence type="predicted"/>